<protein>
    <recommendedName>
        <fullName evidence="8">Rhodopsin domain-containing protein</fullName>
    </recommendedName>
</protein>
<keyword evidence="3 7" id="KW-1133">Transmembrane helix</keyword>
<dbReference type="PANTHER" id="PTHR33048">
    <property type="entry name" value="PTH11-LIKE INTEGRAL MEMBRANE PROTEIN (AFU_ORTHOLOGUE AFUA_5G11245)"/>
    <property type="match status" value="1"/>
</dbReference>
<keyword evidence="4 7" id="KW-0472">Membrane</keyword>
<evidence type="ECO:0000313" key="10">
    <source>
        <dbReference type="Proteomes" id="UP001172159"/>
    </source>
</evidence>
<evidence type="ECO:0000313" key="9">
    <source>
        <dbReference type="EMBL" id="KAK0726591.1"/>
    </source>
</evidence>
<dbReference type="EMBL" id="JAUKTV010000010">
    <property type="protein sequence ID" value="KAK0726591.1"/>
    <property type="molecule type" value="Genomic_DNA"/>
</dbReference>
<evidence type="ECO:0000256" key="6">
    <source>
        <dbReference type="SAM" id="MobiDB-lite"/>
    </source>
</evidence>
<feature type="transmembrane region" description="Helical" evidence="7">
    <location>
        <begin position="143"/>
        <end position="163"/>
    </location>
</feature>
<dbReference type="Pfam" id="PF20684">
    <property type="entry name" value="Fung_rhodopsin"/>
    <property type="match status" value="1"/>
</dbReference>
<feature type="transmembrane region" description="Helical" evidence="7">
    <location>
        <begin position="183"/>
        <end position="205"/>
    </location>
</feature>
<accession>A0AA40E784</accession>
<evidence type="ECO:0000259" key="8">
    <source>
        <dbReference type="Pfam" id="PF20684"/>
    </source>
</evidence>
<dbReference type="PANTHER" id="PTHR33048:SF47">
    <property type="entry name" value="INTEGRAL MEMBRANE PROTEIN-RELATED"/>
    <property type="match status" value="1"/>
</dbReference>
<comment type="similarity">
    <text evidence="5">Belongs to the SAT4 family.</text>
</comment>
<dbReference type="InterPro" id="IPR049326">
    <property type="entry name" value="Rhodopsin_dom_fungi"/>
</dbReference>
<feature type="region of interest" description="Disordered" evidence="6">
    <location>
        <begin position="292"/>
        <end position="330"/>
    </location>
</feature>
<dbReference type="AlphaFoldDB" id="A0AA40E784"/>
<comment type="caution">
    <text evidence="9">The sequence shown here is derived from an EMBL/GenBank/DDBJ whole genome shotgun (WGS) entry which is preliminary data.</text>
</comment>
<organism evidence="9 10">
    <name type="scientific">Apiosordaria backusii</name>
    <dbReference type="NCBI Taxonomy" id="314023"/>
    <lineage>
        <taxon>Eukaryota</taxon>
        <taxon>Fungi</taxon>
        <taxon>Dikarya</taxon>
        <taxon>Ascomycota</taxon>
        <taxon>Pezizomycotina</taxon>
        <taxon>Sordariomycetes</taxon>
        <taxon>Sordariomycetidae</taxon>
        <taxon>Sordariales</taxon>
        <taxon>Lasiosphaeriaceae</taxon>
        <taxon>Apiosordaria</taxon>
    </lineage>
</organism>
<proteinExistence type="inferred from homology"/>
<name>A0AA40E784_9PEZI</name>
<evidence type="ECO:0000256" key="7">
    <source>
        <dbReference type="SAM" id="Phobius"/>
    </source>
</evidence>
<comment type="subcellular location">
    <subcellularLocation>
        <location evidence="1">Membrane</location>
        <topology evidence="1">Multi-pass membrane protein</topology>
    </subcellularLocation>
</comment>
<dbReference type="InterPro" id="IPR052337">
    <property type="entry name" value="SAT4-like"/>
</dbReference>
<feature type="domain" description="Rhodopsin" evidence="8">
    <location>
        <begin position="45"/>
        <end position="283"/>
    </location>
</feature>
<keyword evidence="2 7" id="KW-0812">Transmembrane</keyword>
<dbReference type="GO" id="GO:0016020">
    <property type="term" value="C:membrane"/>
    <property type="evidence" value="ECO:0007669"/>
    <property type="project" value="UniProtKB-SubCell"/>
</dbReference>
<sequence>MGEDEFPFSALDGPAWEDLPHDSRGPSILAVIWITFSFAVIFVGMRFWTRIHIVRVLGATDWLILFSLITSGAMCTSMTLEVHYGVGKHIWDIPPPNFLIMGKLWYFSLLFYSFSLAFSKMSICTIFVNIFTYEWAKKCSWAMLIFTIIHGLCALAITLTFCIPLQSVWNPEVKASYCHPEAVWWVNTALGLVTDLLIFLLPIPSIIPLKLPRRQKIAVVAVFAVGFFVCVVSVTRLIVVIQLKRSTDLDTTYNNSIVNHWTVLEIQTSIVVACAMTLKPLVTHFFPNLLEPRSGENPAEPSDGAGSNGGAQLTIGSKPLRNQPMPIRPGAGDWLEVVAENSGQGRNDNNNNNNNKNDDVIEDVALRDIDVEAQTHQHHKPRKSTAAEAQENVKRELASINHGTRGSVIEDLSDHLRPVSRPYAKGDAASVSTQASLGPEVIARSMG</sequence>
<reference evidence="9" key="1">
    <citation type="submission" date="2023-06" db="EMBL/GenBank/DDBJ databases">
        <title>Genome-scale phylogeny and comparative genomics of the fungal order Sordariales.</title>
        <authorList>
            <consortium name="Lawrence Berkeley National Laboratory"/>
            <person name="Hensen N."/>
            <person name="Bonometti L."/>
            <person name="Westerberg I."/>
            <person name="Brannstrom I.O."/>
            <person name="Guillou S."/>
            <person name="Cros-Aarteil S."/>
            <person name="Calhoun S."/>
            <person name="Haridas S."/>
            <person name="Kuo A."/>
            <person name="Mondo S."/>
            <person name="Pangilinan J."/>
            <person name="Riley R."/>
            <person name="Labutti K."/>
            <person name="Andreopoulos B."/>
            <person name="Lipzen A."/>
            <person name="Chen C."/>
            <person name="Yanf M."/>
            <person name="Daum C."/>
            <person name="Ng V."/>
            <person name="Clum A."/>
            <person name="Steindorff A."/>
            <person name="Ohm R."/>
            <person name="Martin F."/>
            <person name="Silar P."/>
            <person name="Natvig D."/>
            <person name="Lalanne C."/>
            <person name="Gautier V."/>
            <person name="Ament-Velasquez S.L."/>
            <person name="Kruys A."/>
            <person name="Hutchinson M.I."/>
            <person name="Powell A.J."/>
            <person name="Barry K."/>
            <person name="Miller A.N."/>
            <person name="Grigoriev I.V."/>
            <person name="Debuchy R."/>
            <person name="Gladieux P."/>
            <person name="Thoren M.H."/>
            <person name="Johannesson H."/>
        </authorList>
    </citation>
    <scope>NUCLEOTIDE SEQUENCE</scope>
    <source>
        <strain evidence="9">CBS 540.89</strain>
    </source>
</reference>
<gene>
    <name evidence="9" type="ORF">B0T21DRAFT_371873</name>
</gene>
<feature type="transmembrane region" description="Helical" evidence="7">
    <location>
        <begin position="217"/>
        <end position="239"/>
    </location>
</feature>
<feature type="transmembrane region" description="Helical" evidence="7">
    <location>
        <begin position="28"/>
        <end position="48"/>
    </location>
</feature>
<dbReference type="Proteomes" id="UP001172159">
    <property type="component" value="Unassembled WGS sequence"/>
</dbReference>
<evidence type="ECO:0000256" key="4">
    <source>
        <dbReference type="ARBA" id="ARBA00023136"/>
    </source>
</evidence>
<evidence type="ECO:0000256" key="2">
    <source>
        <dbReference type="ARBA" id="ARBA00022692"/>
    </source>
</evidence>
<keyword evidence="10" id="KW-1185">Reference proteome</keyword>
<evidence type="ECO:0000256" key="3">
    <source>
        <dbReference type="ARBA" id="ARBA00022989"/>
    </source>
</evidence>
<feature type="transmembrane region" description="Helical" evidence="7">
    <location>
        <begin position="104"/>
        <end position="131"/>
    </location>
</feature>
<feature type="transmembrane region" description="Helical" evidence="7">
    <location>
        <begin position="60"/>
        <end position="84"/>
    </location>
</feature>
<evidence type="ECO:0000256" key="1">
    <source>
        <dbReference type="ARBA" id="ARBA00004141"/>
    </source>
</evidence>
<evidence type="ECO:0000256" key="5">
    <source>
        <dbReference type="ARBA" id="ARBA00038359"/>
    </source>
</evidence>